<dbReference type="InterPro" id="IPR011008">
    <property type="entry name" value="Dimeric_a/b-barrel"/>
</dbReference>
<gene>
    <name evidence="2" type="ORF">FB388_2230</name>
</gene>
<dbReference type="EMBL" id="VFPH01000001">
    <property type="protein sequence ID" value="TQM44848.1"/>
    <property type="molecule type" value="Genomic_DNA"/>
</dbReference>
<dbReference type="AlphaFoldDB" id="A0A543GFJ1"/>
<proteinExistence type="predicted"/>
<evidence type="ECO:0000259" key="1">
    <source>
        <dbReference type="Pfam" id="PF07978"/>
    </source>
</evidence>
<dbReference type="OrthoDB" id="9809695at2"/>
<dbReference type="Proteomes" id="UP000319818">
    <property type="component" value="Unassembled WGS sequence"/>
</dbReference>
<sequence>MIYRMRIYRMTPDGAAVFHGFFHTWLLPVQLRHGARLVGRWETEDDRVVAVWEYDDRAAYERIQAAVSQDPDSRRAQEHRKSLPVMFTDQEEIFMNSTL</sequence>
<comment type="caution">
    <text evidence="2">The sequence shown here is derived from an EMBL/GenBank/DDBJ whole genome shotgun (WGS) entry which is preliminary data.</text>
</comment>
<protein>
    <submittedName>
        <fullName evidence="2">NIPSNAP protein</fullName>
    </submittedName>
</protein>
<dbReference type="Pfam" id="PF07978">
    <property type="entry name" value="NIPSNAP"/>
    <property type="match status" value="1"/>
</dbReference>
<organism evidence="2 3">
    <name type="scientific">Pseudonocardia cypriaca</name>
    <dbReference type="NCBI Taxonomy" id="882449"/>
    <lineage>
        <taxon>Bacteria</taxon>
        <taxon>Bacillati</taxon>
        <taxon>Actinomycetota</taxon>
        <taxon>Actinomycetes</taxon>
        <taxon>Pseudonocardiales</taxon>
        <taxon>Pseudonocardiaceae</taxon>
        <taxon>Pseudonocardia</taxon>
    </lineage>
</organism>
<dbReference type="SUPFAM" id="SSF54909">
    <property type="entry name" value="Dimeric alpha+beta barrel"/>
    <property type="match status" value="1"/>
</dbReference>
<keyword evidence="3" id="KW-1185">Reference proteome</keyword>
<evidence type="ECO:0000313" key="3">
    <source>
        <dbReference type="Proteomes" id="UP000319818"/>
    </source>
</evidence>
<reference evidence="2 3" key="1">
    <citation type="submission" date="2019-06" db="EMBL/GenBank/DDBJ databases">
        <title>Sequencing the genomes of 1000 actinobacteria strains.</title>
        <authorList>
            <person name="Klenk H.-P."/>
        </authorList>
    </citation>
    <scope>NUCLEOTIDE SEQUENCE [LARGE SCALE GENOMIC DNA]</scope>
    <source>
        <strain evidence="2 3">DSM 45511</strain>
    </source>
</reference>
<name>A0A543GFJ1_9PSEU</name>
<dbReference type="Gene3D" id="3.30.70.100">
    <property type="match status" value="1"/>
</dbReference>
<evidence type="ECO:0000313" key="2">
    <source>
        <dbReference type="EMBL" id="TQM44848.1"/>
    </source>
</evidence>
<accession>A0A543GFJ1</accession>
<feature type="domain" description="NIPSNAP" evidence="1">
    <location>
        <begin position="3"/>
        <end position="92"/>
    </location>
</feature>
<dbReference type="InterPro" id="IPR012577">
    <property type="entry name" value="NIPSNAP"/>
</dbReference>